<evidence type="ECO:0000256" key="1">
    <source>
        <dbReference type="SAM" id="SignalP"/>
    </source>
</evidence>
<name>A0A316AE54_9FIRM</name>
<dbReference type="AlphaFoldDB" id="A0A316AE54"/>
<reference evidence="3" key="1">
    <citation type="submission" date="2017-07" db="EMBL/GenBank/DDBJ databases">
        <authorList>
            <person name="Varghese N."/>
            <person name="Submissions S."/>
        </authorList>
    </citation>
    <scope>NUCLEOTIDE SEQUENCE [LARGE SCALE GENOMIC DNA]</scope>
    <source>
        <strain evidence="3">NLAE-zl-C134</strain>
    </source>
</reference>
<gene>
    <name evidence="2" type="ORF">SAMN05216529_11433</name>
</gene>
<organism evidence="2 3">
    <name type="scientific">Faecalicatena contorta</name>
    <dbReference type="NCBI Taxonomy" id="39482"/>
    <lineage>
        <taxon>Bacteria</taxon>
        <taxon>Bacillati</taxon>
        <taxon>Bacillota</taxon>
        <taxon>Clostridia</taxon>
        <taxon>Lachnospirales</taxon>
        <taxon>Lachnospiraceae</taxon>
        <taxon>Faecalicatena</taxon>
    </lineage>
</organism>
<dbReference type="Proteomes" id="UP000254051">
    <property type="component" value="Unassembled WGS sequence"/>
</dbReference>
<dbReference type="Pfam" id="PF19546">
    <property type="entry name" value="DUF6070"/>
    <property type="match status" value="1"/>
</dbReference>
<proteinExistence type="predicted"/>
<feature type="signal peptide" evidence="1">
    <location>
        <begin position="1"/>
        <end position="21"/>
    </location>
</feature>
<evidence type="ECO:0000313" key="2">
    <source>
        <dbReference type="EMBL" id="SUQ15584.1"/>
    </source>
</evidence>
<dbReference type="EMBL" id="UHJJ01000014">
    <property type="protein sequence ID" value="SUQ15584.1"/>
    <property type="molecule type" value="Genomic_DNA"/>
</dbReference>
<dbReference type="OrthoDB" id="9784061at2"/>
<dbReference type="PROSITE" id="PS51257">
    <property type="entry name" value="PROKAR_LIPOPROTEIN"/>
    <property type="match status" value="1"/>
</dbReference>
<keyword evidence="1" id="KW-0732">Signal</keyword>
<dbReference type="InterPro" id="IPR045714">
    <property type="entry name" value="DUF6070"/>
</dbReference>
<evidence type="ECO:0000313" key="3">
    <source>
        <dbReference type="Proteomes" id="UP000254051"/>
    </source>
</evidence>
<protein>
    <recommendedName>
        <fullName evidence="4">Short-chain isoprenyl diphosphate synthase</fullName>
    </recommendedName>
</protein>
<evidence type="ECO:0008006" key="4">
    <source>
        <dbReference type="Google" id="ProtNLM"/>
    </source>
</evidence>
<accession>A0A316AE54</accession>
<keyword evidence="3" id="KW-1185">Reference proteome</keyword>
<dbReference type="RefSeq" id="WP_109713560.1">
    <property type="nucleotide sequence ID" value="NZ_QGDS01000014.1"/>
</dbReference>
<sequence length="402" mass="46570">MKRLKLLILLILVTLGGTSCNNPSSDIQTDRADERQQSVQEADQDFYAESKKIAECYQDMYEQAKSDDTLGTLETVKNIVECIGAAGYAVVDADNQIDMVNANKLMDFIKEVDDKKEAELTLICVVTNGGFIQFDFQTSEGSVHITRSYLAWNEETPEINSKEEYDAYTWEYSEDGYLFFEKYHMPGYDGPSGHTAVRVQPLDGKYRELNRQYILPVCYELNNMFILNWSEEDFNNLDFYDIFDMLYSEVYNVPLPYMPDDNLGVGAIYHIPKEEFEKVIMLHFKIDSETLQSKTKYFEEDQSYEYRPRGLYDCEPPSYPFPEVVSYTENQDGTITLTVHAVYPDYNLSKVYAHEVTIRPLANGNFQYVSNHIIPSESNCEESWHVDRLTEEEWEEVYGGTE</sequence>
<feature type="chain" id="PRO_5043163595" description="Short-chain isoprenyl diphosphate synthase" evidence="1">
    <location>
        <begin position="22"/>
        <end position="402"/>
    </location>
</feature>